<feature type="signal peptide" evidence="12">
    <location>
        <begin position="1"/>
        <end position="19"/>
    </location>
</feature>
<keyword evidence="7 10" id="KW-0472">Membrane</keyword>
<evidence type="ECO:0000259" key="14">
    <source>
        <dbReference type="Pfam" id="PF07715"/>
    </source>
</evidence>
<keyword evidence="16" id="KW-1185">Reference proteome</keyword>
<keyword evidence="3 10" id="KW-0813">Transport</keyword>
<evidence type="ECO:0000256" key="2">
    <source>
        <dbReference type="ARBA" id="ARBA00009810"/>
    </source>
</evidence>
<keyword evidence="8 15" id="KW-0675">Receptor</keyword>
<dbReference type="GO" id="GO:0015344">
    <property type="term" value="F:siderophore uptake transmembrane transporter activity"/>
    <property type="evidence" value="ECO:0007669"/>
    <property type="project" value="TreeGrafter"/>
</dbReference>
<sequence length="663" mass="71873">MQRQTQFSRFLLVTVSALALVTASDLTVLQAQEVHNLSEIVVSGEQEADNQAMESDEVIGEEELNVLNAQTVQDLFAATPAIVVAGGTSAAQKFYLHGIDQAKVNIVIDGARQRSGVWHHTSGDIGIEPAFLKQVDVKSGVSPADAGPGALAGTIAFETKDAKDLLLPGQTMGGLISAGYQSNSSTYQVTGSAYGMHDGFELVGIVKHAQGSTYKDGGGHEELGTDPDVWNGLGKLAYESDGGHRFSLSAERFSDTGLRRLRADMNLNGAVNYNEHTNTRTTVTAKYVNTQGGGMFDPEILLYMNRNEIERPFGNYARYSGDFNSDMVEFGGKAVNKFHFALGTITAGVDFYNNHIDLERFYSKDTLDETITNIGGLVQARLKPMDRLEISTGIRVDFQSYDAVDGQAFDNVGFSPNFSASFEILDGLKFNAGAASDFGGLEPSEMALYASASPYSYAANLKPTRSNSFEAGLSYQKDGWTAAAKVFHTRMSNPIAYDYTNWPASGARVNGADLVSSGFDVSARYDWANAYVSAAFTHTDVKYDGKVSGLVYNTSTTVGDMLTLQGAYTFTDLDLTLGAKSQIAFDIDEPSLGTPDDLEGYQVIDLFAEYKPEKMLEGFTLRADVTNLLDQKYVARGTRLNGSRWEPVHSPGRSFNITATKKF</sequence>
<feature type="chain" id="PRO_5012605889" evidence="12">
    <location>
        <begin position="20"/>
        <end position="663"/>
    </location>
</feature>
<keyword evidence="5 10" id="KW-0812">Transmembrane</keyword>
<evidence type="ECO:0000256" key="12">
    <source>
        <dbReference type="SAM" id="SignalP"/>
    </source>
</evidence>
<keyword evidence="12" id="KW-0732">Signal</keyword>
<dbReference type="PANTHER" id="PTHR30069:SF41">
    <property type="entry name" value="HEME_HEMOPEXIN UTILIZATION PROTEIN C"/>
    <property type="match status" value="1"/>
</dbReference>
<dbReference type="InterPro" id="IPR012910">
    <property type="entry name" value="Plug_dom"/>
</dbReference>
<dbReference type="EMBL" id="OBEL01000005">
    <property type="protein sequence ID" value="SNZ20612.1"/>
    <property type="molecule type" value="Genomic_DNA"/>
</dbReference>
<keyword evidence="4 10" id="KW-1134">Transmembrane beta strand</keyword>
<dbReference type="CDD" id="cd01347">
    <property type="entry name" value="ligand_gated_channel"/>
    <property type="match status" value="1"/>
</dbReference>
<keyword evidence="9 10" id="KW-0998">Cell outer membrane</keyword>
<feature type="domain" description="TonB-dependent receptor plug" evidence="14">
    <location>
        <begin position="54"/>
        <end position="154"/>
    </location>
</feature>
<dbReference type="Pfam" id="PF07715">
    <property type="entry name" value="Plug"/>
    <property type="match status" value="1"/>
</dbReference>
<accession>A0A285PFX1</accession>
<dbReference type="PROSITE" id="PS52016">
    <property type="entry name" value="TONB_DEPENDENT_REC_3"/>
    <property type="match status" value="1"/>
</dbReference>
<dbReference type="OrthoDB" id="9760333at2"/>
<dbReference type="AlphaFoldDB" id="A0A285PFX1"/>
<evidence type="ECO:0000256" key="8">
    <source>
        <dbReference type="ARBA" id="ARBA00023170"/>
    </source>
</evidence>
<reference evidence="15 16" key="1">
    <citation type="submission" date="2017-09" db="EMBL/GenBank/DDBJ databases">
        <authorList>
            <person name="Ehlers B."/>
            <person name="Leendertz F.H."/>
        </authorList>
    </citation>
    <scope>NUCLEOTIDE SEQUENCE [LARGE SCALE GENOMIC DNA]</scope>
    <source>
        <strain evidence="15 16">DSM 18289</strain>
    </source>
</reference>
<dbReference type="SUPFAM" id="SSF56935">
    <property type="entry name" value="Porins"/>
    <property type="match status" value="1"/>
</dbReference>
<organism evidence="15 16">
    <name type="scientific">Cohaesibacter gelatinilyticus</name>
    <dbReference type="NCBI Taxonomy" id="372072"/>
    <lineage>
        <taxon>Bacteria</taxon>
        <taxon>Pseudomonadati</taxon>
        <taxon>Pseudomonadota</taxon>
        <taxon>Alphaproteobacteria</taxon>
        <taxon>Hyphomicrobiales</taxon>
        <taxon>Cohaesibacteraceae</taxon>
    </lineage>
</organism>
<evidence type="ECO:0000256" key="5">
    <source>
        <dbReference type="ARBA" id="ARBA00022692"/>
    </source>
</evidence>
<name>A0A285PFX1_9HYPH</name>
<dbReference type="Gene3D" id="2.170.130.10">
    <property type="entry name" value="TonB-dependent receptor, plug domain"/>
    <property type="match status" value="1"/>
</dbReference>
<evidence type="ECO:0000256" key="7">
    <source>
        <dbReference type="ARBA" id="ARBA00023136"/>
    </source>
</evidence>
<protein>
    <submittedName>
        <fullName evidence="15">Hemoglobin/transferrin/lactoferrin receptor protein</fullName>
    </submittedName>
</protein>
<dbReference type="InterPro" id="IPR037066">
    <property type="entry name" value="Plug_dom_sf"/>
</dbReference>
<gene>
    <name evidence="15" type="ORF">SAMN06265368_3719</name>
</gene>
<dbReference type="Gene3D" id="2.40.170.20">
    <property type="entry name" value="TonB-dependent receptor, beta-barrel domain"/>
    <property type="match status" value="1"/>
</dbReference>
<dbReference type="GO" id="GO:0044718">
    <property type="term" value="P:siderophore transmembrane transport"/>
    <property type="evidence" value="ECO:0007669"/>
    <property type="project" value="TreeGrafter"/>
</dbReference>
<dbReference type="InterPro" id="IPR039426">
    <property type="entry name" value="TonB-dep_rcpt-like"/>
</dbReference>
<evidence type="ECO:0000256" key="3">
    <source>
        <dbReference type="ARBA" id="ARBA00022448"/>
    </source>
</evidence>
<feature type="domain" description="TonB-dependent receptor-like beta-barrel" evidence="13">
    <location>
        <begin position="238"/>
        <end position="628"/>
    </location>
</feature>
<evidence type="ECO:0000313" key="16">
    <source>
        <dbReference type="Proteomes" id="UP000219439"/>
    </source>
</evidence>
<dbReference type="InterPro" id="IPR036942">
    <property type="entry name" value="Beta-barrel_TonB_sf"/>
</dbReference>
<dbReference type="Proteomes" id="UP000219439">
    <property type="component" value="Unassembled WGS sequence"/>
</dbReference>
<keyword evidence="6 11" id="KW-0798">TonB box</keyword>
<dbReference type="RefSeq" id="WP_097154978.1">
    <property type="nucleotide sequence ID" value="NZ_OBEL01000005.1"/>
</dbReference>
<dbReference type="InterPro" id="IPR000531">
    <property type="entry name" value="Beta-barrel_TonB"/>
</dbReference>
<evidence type="ECO:0000256" key="9">
    <source>
        <dbReference type="ARBA" id="ARBA00023237"/>
    </source>
</evidence>
<dbReference type="PANTHER" id="PTHR30069">
    <property type="entry name" value="TONB-DEPENDENT OUTER MEMBRANE RECEPTOR"/>
    <property type="match status" value="1"/>
</dbReference>
<comment type="similarity">
    <text evidence="2 10 11">Belongs to the TonB-dependent receptor family.</text>
</comment>
<dbReference type="Pfam" id="PF00593">
    <property type="entry name" value="TonB_dep_Rec_b-barrel"/>
    <property type="match status" value="1"/>
</dbReference>
<evidence type="ECO:0000259" key="13">
    <source>
        <dbReference type="Pfam" id="PF00593"/>
    </source>
</evidence>
<evidence type="ECO:0000256" key="11">
    <source>
        <dbReference type="RuleBase" id="RU003357"/>
    </source>
</evidence>
<dbReference type="GO" id="GO:0009279">
    <property type="term" value="C:cell outer membrane"/>
    <property type="evidence" value="ECO:0007669"/>
    <property type="project" value="UniProtKB-SubCell"/>
</dbReference>
<evidence type="ECO:0000256" key="4">
    <source>
        <dbReference type="ARBA" id="ARBA00022452"/>
    </source>
</evidence>
<evidence type="ECO:0000313" key="15">
    <source>
        <dbReference type="EMBL" id="SNZ20612.1"/>
    </source>
</evidence>
<evidence type="ECO:0000256" key="10">
    <source>
        <dbReference type="PROSITE-ProRule" id="PRU01360"/>
    </source>
</evidence>
<proteinExistence type="inferred from homology"/>
<comment type="subcellular location">
    <subcellularLocation>
        <location evidence="1 10">Cell outer membrane</location>
        <topology evidence="1 10">Multi-pass membrane protein</topology>
    </subcellularLocation>
</comment>
<evidence type="ECO:0000256" key="1">
    <source>
        <dbReference type="ARBA" id="ARBA00004571"/>
    </source>
</evidence>
<evidence type="ECO:0000256" key="6">
    <source>
        <dbReference type="ARBA" id="ARBA00023077"/>
    </source>
</evidence>